<evidence type="ECO:0000256" key="2">
    <source>
        <dbReference type="SAM" id="MobiDB-lite"/>
    </source>
</evidence>
<protein>
    <recommendedName>
        <fullName evidence="5">Translation machinery-associated protein 16</fullName>
    </recommendedName>
</protein>
<evidence type="ECO:0000313" key="3">
    <source>
        <dbReference type="EMBL" id="TRM65345.1"/>
    </source>
</evidence>
<comment type="caution">
    <text evidence="3">The sequence shown here is derived from an EMBL/GenBank/DDBJ whole genome shotgun (WGS) entry which is preliminary data.</text>
</comment>
<dbReference type="InterPro" id="IPR038356">
    <property type="entry name" value="Tma16_sf"/>
</dbReference>
<dbReference type="Pfam" id="PF11176">
    <property type="entry name" value="Tma16"/>
    <property type="match status" value="1"/>
</dbReference>
<gene>
    <name evidence="3" type="ORF">BD626DRAFT_488480</name>
</gene>
<dbReference type="InterPro" id="IPR021346">
    <property type="entry name" value="Tma16"/>
</dbReference>
<dbReference type="Proteomes" id="UP000320762">
    <property type="component" value="Unassembled WGS sequence"/>
</dbReference>
<dbReference type="AlphaFoldDB" id="A0A550CKK7"/>
<dbReference type="OrthoDB" id="270284at2759"/>
<reference evidence="3 4" key="1">
    <citation type="journal article" date="2019" name="New Phytol.">
        <title>Comparative genomics reveals unique wood-decay strategies and fruiting body development in the Schizophyllaceae.</title>
        <authorList>
            <person name="Almasi E."/>
            <person name="Sahu N."/>
            <person name="Krizsan K."/>
            <person name="Balint B."/>
            <person name="Kovacs G.M."/>
            <person name="Kiss B."/>
            <person name="Cseklye J."/>
            <person name="Drula E."/>
            <person name="Henrissat B."/>
            <person name="Nagy I."/>
            <person name="Chovatia M."/>
            <person name="Adam C."/>
            <person name="LaButti K."/>
            <person name="Lipzen A."/>
            <person name="Riley R."/>
            <person name="Grigoriev I.V."/>
            <person name="Nagy L.G."/>
        </authorList>
    </citation>
    <scope>NUCLEOTIDE SEQUENCE [LARGE SCALE GENOMIC DNA]</scope>
    <source>
        <strain evidence="3 4">NL-1724</strain>
    </source>
</reference>
<name>A0A550CKK7_9AGAR</name>
<feature type="compositionally biased region" description="Low complexity" evidence="2">
    <location>
        <begin position="1"/>
        <end position="20"/>
    </location>
</feature>
<sequence>MGSAKTTKAAAAASKKATATPKKEKVFHPNSRKANQIARKALRKGKMGNLVVKRNTKQNSLLDFYTFLYEALPEEGTLELDELHEVVRDGWLTRLDAELEEEQAARRKGRSKSTKEMKLEDLKLQESETYRTGMEVIDLTHARNVELFRKWDQKEVAYTGLLRFVRISSATPDTVILTRQGNHPLLQETPESGMDVDAA</sequence>
<keyword evidence="4" id="KW-1185">Reference proteome</keyword>
<evidence type="ECO:0000256" key="1">
    <source>
        <dbReference type="ARBA" id="ARBA00034127"/>
    </source>
</evidence>
<evidence type="ECO:0008006" key="5">
    <source>
        <dbReference type="Google" id="ProtNLM"/>
    </source>
</evidence>
<dbReference type="STRING" id="97359.A0A550CKK7"/>
<evidence type="ECO:0000313" key="4">
    <source>
        <dbReference type="Proteomes" id="UP000320762"/>
    </source>
</evidence>
<dbReference type="PANTHER" id="PTHR13349">
    <property type="entry name" value="TRANSLATION MACHINERY-ASSOCIATED PROTEIN 16"/>
    <property type="match status" value="1"/>
</dbReference>
<comment type="similarity">
    <text evidence="1">Belongs to the TMA16 family.</text>
</comment>
<organism evidence="3 4">
    <name type="scientific">Schizophyllum amplum</name>
    <dbReference type="NCBI Taxonomy" id="97359"/>
    <lineage>
        <taxon>Eukaryota</taxon>
        <taxon>Fungi</taxon>
        <taxon>Dikarya</taxon>
        <taxon>Basidiomycota</taxon>
        <taxon>Agaricomycotina</taxon>
        <taxon>Agaricomycetes</taxon>
        <taxon>Agaricomycetidae</taxon>
        <taxon>Agaricales</taxon>
        <taxon>Schizophyllaceae</taxon>
        <taxon>Schizophyllum</taxon>
    </lineage>
</organism>
<dbReference type="Gene3D" id="1.20.1440.170">
    <property type="entry name" value="Translation machinery-associated protein 16-like"/>
    <property type="match status" value="1"/>
</dbReference>
<dbReference type="EMBL" id="VDMD01000005">
    <property type="protein sequence ID" value="TRM65345.1"/>
    <property type="molecule type" value="Genomic_DNA"/>
</dbReference>
<dbReference type="PANTHER" id="PTHR13349:SF2">
    <property type="entry name" value="TRANSLATION MACHINERY-ASSOCIATED PROTEIN 16"/>
    <property type="match status" value="1"/>
</dbReference>
<feature type="region of interest" description="Disordered" evidence="2">
    <location>
        <begin position="1"/>
        <end position="34"/>
    </location>
</feature>
<dbReference type="GO" id="GO:0005634">
    <property type="term" value="C:nucleus"/>
    <property type="evidence" value="ECO:0007669"/>
    <property type="project" value="TreeGrafter"/>
</dbReference>
<accession>A0A550CKK7</accession>
<proteinExistence type="inferred from homology"/>